<evidence type="ECO:0000256" key="3">
    <source>
        <dbReference type="ARBA" id="ARBA00023163"/>
    </source>
</evidence>
<dbReference type="Proteomes" id="UP000269265">
    <property type="component" value="Unassembled WGS sequence"/>
</dbReference>
<dbReference type="EMBL" id="RSED01000001">
    <property type="protein sequence ID" value="RRS06423.1"/>
    <property type="molecule type" value="Genomic_DNA"/>
</dbReference>
<gene>
    <name evidence="5" type="ORF">EIP75_00385</name>
</gene>
<keyword evidence="2" id="KW-0238">DNA-binding</keyword>
<dbReference type="PRINTS" id="PR00038">
    <property type="entry name" value="HTHLUXR"/>
</dbReference>
<evidence type="ECO:0000256" key="2">
    <source>
        <dbReference type="ARBA" id="ARBA00023125"/>
    </source>
</evidence>
<protein>
    <submittedName>
        <fullName evidence="5">Helix-turn-helix transcriptional regulator</fullName>
    </submittedName>
</protein>
<evidence type="ECO:0000259" key="4">
    <source>
        <dbReference type="PROSITE" id="PS50043"/>
    </source>
</evidence>
<dbReference type="InterPro" id="IPR016032">
    <property type="entry name" value="Sig_transdc_resp-reg_C-effctor"/>
</dbReference>
<dbReference type="InterPro" id="IPR059106">
    <property type="entry name" value="WHD_MalT"/>
</dbReference>
<keyword evidence="1" id="KW-0805">Transcription regulation</keyword>
<dbReference type="PROSITE" id="PS50043">
    <property type="entry name" value="HTH_LUXR_2"/>
    <property type="match status" value="1"/>
</dbReference>
<dbReference type="InterPro" id="IPR036388">
    <property type="entry name" value="WH-like_DNA-bd_sf"/>
</dbReference>
<organism evidence="5 6">
    <name type="scientific">Aquabacterium soli</name>
    <dbReference type="NCBI Taxonomy" id="2493092"/>
    <lineage>
        <taxon>Bacteria</taxon>
        <taxon>Pseudomonadati</taxon>
        <taxon>Pseudomonadota</taxon>
        <taxon>Betaproteobacteria</taxon>
        <taxon>Burkholderiales</taxon>
        <taxon>Aquabacterium</taxon>
    </lineage>
</organism>
<name>A0A3R8SCK5_9BURK</name>
<dbReference type="InterPro" id="IPR041617">
    <property type="entry name" value="TPR_MalT"/>
</dbReference>
<dbReference type="Pfam" id="PF25873">
    <property type="entry name" value="WHD_MalT"/>
    <property type="match status" value="1"/>
</dbReference>
<keyword evidence="3" id="KW-0804">Transcription</keyword>
<reference evidence="5 6" key="1">
    <citation type="submission" date="2018-12" db="EMBL/GenBank/DDBJ databases">
        <title>The whole draft genome of Aquabacterium sp. SJQ9.</title>
        <authorList>
            <person name="Sun L."/>
            <person name="Gao X."/>
            <person name="Chen W."/>
            <person name="Huang K."/>
        </authorList>
    </citation>
    <scope>NUCLEOTIDE SEQUENCE [LARGE SCALE GENOMIC DNA]</scope>
    <source>
        <strain evidence="5 6">SJQ9</strain>
    </source>
</reference>
<dbReference type="AlphaFoldDB" id="A0A3R8SCK5"/>
<feature type="domain" description="HTH luxR-type" evidence="4">
    <location>
        <begin position="849"/>
        <end position="914"/>
    </location>
</feature>
<evidence type="ECO:0000313" key="5">
    <source>
        <dbReference type="EMBL" id="RRS06423.1"/>
    </source>
</evidence>
<dbReference type="PANTHER" id="PTHR44688">
    <property type="entry name" value="DNA-BINDING TRANSCRIPTIONAL ACTIVATOR DEVR_DOSR"/>
    <property type="match status" value="1"/>
</dbReference>
<accession>A0A3R8SCK5</accession>
<dbReference type="Gene3D" id="1.25.40.10">
    <property type="entry name" value="Tetratricopeptide repeat domain"/>
    <property type="match status" value="1"/>
</dbReference>
<dbReference type="OrthoDB" id="134985at2"/>
<dbReference type="PANTHER" id="PTHR44688:SF25">
    <property type="entry name" value="HTH LUXR-TYPE DOMAIN-CONTAINING PROTEIN"/>
    <property type="match status" value="1"/>
</dbReference>
<proteinExistence type="predicted"/>
<dbReference type="Gene3D" id="3.40.50.300">
    <property type="entry name" value="P-loop containing nucleotide triphosphate hydrolases"/>
    <property type="match status" value="1"/>
</dbReference>
<keyword evidence="6" id="KW-1185">Reference proteome</keyword>
<dbReference type="InterPro" id="IPR011990">
    <property type="entry name" value="TPR-like_helical_dom_sf"/>
</dbReference>
<dbReference type="SUPFAM" id="SSF52540">
    <property type="entry name" value="P-loop containing nucleoside triphosphate hydrolases"/>
    <property type="match status" value="1"/>
</dbReference>
<dbReference type="GO" id="GO:0003677">
    <property type="term" value="F:DNA binding"/>
    <property type="evidence" value="ECO:0007669"/>
    <property type="project" value="UniProtKB-KW"/>
</dbReference>
<dbReference type="CDD" id="cd06170">
    <property type="entry name" value="LuxR_C_like"/>
    <property type="match status" value="1"/>
</dbReference>
<dbReference type="SUPFAM" id="SSF48452">
    <property type="entry name" value="TPR-like"/>
    <property type="match status" value="1"/>
</dbReference>
<comment type="caution">
    <text evidence="5">The sequence shown here is derived from an EMBL/GenBank/DDBJ whole genome shotgun (WGS) entry which is preliminary data.</text>
</comment>
<dbReference type="GO" id="GO:0006355">
    <property type="term" value="P:regulation of DNA-templated transcription"/>
    <property type="evidence" value="ECO:0007669"/>
    <property type="project" value="InterPro"/>
</dbReference>
<sequence>MPSPPSSAATTDPGSPWAAVLAGKISPPATSPNQVRRRAIVERAGGASQARLVLVRAPAGYGKTTTMAQLRERLSASGVGTAWLTVDRADNDLPRFLQCLAAAVAHLVEGGRARGLLGLVDQLSACEHPFVLFFDDVECLHESSVLGMMRELIEHLPHGGQVVVGSRNVPELGLGRLRVHGQLLEVDAEDLRFSLDETGRFFEQRGKGPLPAEALRQLHSKTEGWIAPLWLASVALDRHGLDNAFIAQFSGSNVAVAHYLADAVLARQPDEVRQFLLRTSVLGQLDAPLCHALAPRAEGQTLADSERMLQRLEAADLFIRPVLPTAGVAGHTPTRRSWRYHSLFADFLRAQLAREQPHEFTRLHLAASGWYEANGRPVPAIEHAIEGGDMPHALSLLSQHAQRFLEQGRMRLLHRWFGLIPEADLAGHPRLEVIALWATCFVHGPAQASVQLRDARCNQSGDATVQVKLRALRPLLLAMTDRYDEAMAAGREALEHMPTGCPFSDIGLMNVLAHVAWVLGDAPTSHQLLDRARRTPNSNAFTRAYTESVEGMLDLHEARLHQAMARLRMALGDSGMPGHSSHGNTWGGVLYASTLYEVNRLDDAQRRLNVYLPHASEAGLPDHMIMGHAMRARIAHARGDVVQAMDMLADLDYLGHQRRLPRAVAAACLERARIQVLQGQARAARESLASADLPGLWDEPLIARLPSHDLEYPALGQMRWDLAFGDAAAALPRIEADLAMAEVSGRQRRAMKLRLLLALAQHRCADIAASTQSMELVLRQACQEGFVRLVLDEGSAMLPLVQRLQARLDDAGMACGDAVWVEYLQSLAAALEALPRAVGKAEVEAASPAQGSAAAITAQEVRILQLLAEGHSNGALAAQLKVSDSTVRTHLRNINAKLNAHNRMQAVAAARRLAVIP</sequence>
<dbReference type="Gene3D" id="1.10.10.10">
    <property type="entry name" value="Winged helix-like DNA-binding domain superfamily/Winged helix DNA-binding domain"/>
    <property type="match status" value="1"/>
</dbReference>
<evidence type="ECO:0000313" key="6">
    <source>
        <dbReference type="Proteomes" id="UP000269265"/>
    </source>
</evidence>
<dbReference type="SMART" id="SM00421">
    <property type="entry name" value="HTH_LUXR"/>
    <property type="match status" value="1"/>
</dbReference>
<evidence type="ECO:0000256" key="1">
    <source>
        <dbReference type="ARBA" id="ARBA00023015"/>
    </source>
</evidence>
<dbReference type="Pfam" id="PF00196">
    <property type="entry name" value="GerE"/>
    <property type="match status" value="1"/>
</dbReference>
<dbReference type="Pfam" id="PF17874">
    <property type="entry name" value="TPR_MalT"/>
    <property type="match status" value="1"/>
</dbReference>
<dbReference type="SUPFAM" id="SSF46894">
    <property type="entry name" value="C-terminal effector domain of the bipartite response regulators"/>
    <property type="match status" value="1"/>
</dbReference>
<dbReference type="InterPro" id="IPR000792">
    <property type="entry name" value="Tscrpt_reg_LuxR_C"/>
</dbReference>
<dbReference type="InterPro" id="IPR027417">
    <property type="entry name" value="P-loop_NTPase"/>
</dbReference>